<proteinExistence type="predicted"/>
<organism evidence="1 2">
    <name type="scientific">Acer yangbiense</name>
    <dbReference type="NCBI Taxonomy" id="1000413"/>
    <lineage>
        <taxon>Eukaryota</taxon>
        <taxon>Viridiplantae</taxon>
        <taxon>Streptophyta</taxon>
        <taxon>Embryophyta</taxon>
        <taxon>Tracheophyta</taxon>
        <taxon>Spermatophyta</taxon>
        <taxon>Magnoliopsida</taxon>
        <taxon>eudicotyledons</taxon>
        <taxon>Gunneridae</taxon>
        <taxon>Pentapetalae</taxon>
        <taxon>rosids</taxon>
        <taxon>malvids</taxon>
        <taxon>Sapindales</taxon>
        <taxon>Sapindaceae</taxon>
        <taxon>Hippocastanoideae</taxon>
        <taxon>Acereae</taxon>
        <taxon>Acer</taxon>
    </lineage>
</organism>
<evidence type="ECO:0000313" key="1">
    <source>
        <dbReference type="EMBL" id="TXG53876.1"/>
    </source>
</evidence>
<dbReference type="OrthoDB" id="1724318at2759"/>
<sequence length="151" mass="16189">MLGSGGRLNFGRPGMVGKLGIGRDGWVVGNVGSVGCGRFGLEGNGGSVGSCRRLRAAKLTSMLEIVKTTTKAKNKHLKIGLKVKKIAGNQISKDSRSHFVSMSCEKHFGDLRSPAFVLLDREVLQEKATKNDPEKLMVLPSSCQGMKMSRA</sequence>
<dbReference type="EMBL" id="VAHF01000009">
    <property type="protein sequence ID" value="TXG53876.1"/>
    <property type="molecule type" value="Genomic_DNA"/>
</dbReference>
<comment type="caution">
    <text evidence="1">The sequence shown here is derived from an EMBL/GenBank/DDBJ whole genome shotgun (WGS) entry which is preliminary data.</text>
</comment>
<evidence type="ECO:0000313" key="2">
    <source>
        <dbReference type="Proteomes" id="UP000323000"/>
    </source>
</evidence>
<dbReference type="Proteomes" id="UP000323000">
    <property type="component" value="Chromosome 9"/>
</dbReference>
<name>A0A5C7HCH5_9ROSI</name>
<reference evidence="2" key="1">
    <citation type="journal article" date="2019" name="Gigascience">
        <title>De novo genome assembly of the endangered Acer yangbiense, a plant species with extremely small populations endemic to Yunnan Province, China.</title>
        <authorList>
            <person name="Yang J."/>
            <person name="Wariss H.M."/>
            <person name="Tao L."/>
            <person name="Zhang R."/>
            <person name="Yun Q."/>
            <person name="Hollingsworth P."/>
            <person name="Dao Z."/>
            <person name="Luo G."/>
            <person name="Guo H."/>
            <person name="Ma Y."/>
            <person name="Sun W."/>
        </authorList>
    </citation>
    <scope>NUCLEOTIDE SEQUENCE [LARGE SCALE GENOMIC DNA]</scope>
    <source>
        <strain evidence="2">cv. Malutang</strain>
    </source>
</reference>
<protein>
    <submittedName>
        <fullName evidence="1">Uncharacterized protein</fullName>
    </submittedName>
</protein>
<keyword evidence="2" id="KW-1185">Reference proteome</keyword>
<accession>A0A5C7HCH5</accession>
<dbReference type="AlphaFoldDB" id="A0A5C7HCH5"/>
<gene>
    <name evidence="1" type="ORF">EZV62_019132</name>
</gene>